<feature type="compositionally biased region" description="Basic and acidic residues" evidence="5">
    <location>
        <begin position="798"/>
        <end position="840"/>
    </location>
</feature>
<reference evidence="8" key="1">
    <citation type="journal article" date="2010" name="Science">
        <title>Signatures of adaptation to obligate biotrophy in the Hyaloperonospora arabidopsidis genome.</title>
        <authorList>
            <person name="Baxter L."/>
            <person name="Tripathy S."/>
            <person name="Ishaque N."/>
            <person name="Boot N."/>
            <person name="Cabral A."/>
            <person name="Kemen E."/>
            <person name="Thines M."/>
            <person name="Ah-Fong A."/>
            <person name="Anderson R."/>
            <person name="Badejoko W."/>
            <person name="Bittner-Eddy P."/>
            <person name="Boore J.L."/>
            <person name="Chibucos M.C."/>
            <person name="Coates M."/>
            <person name="Dehal P."/>
            <person name="Delehaunty K."/>
            <person name="Dong S."/>
            <person name="Downton P."/>
            <person name="Dumas B."/>
            <person name="Fabro G."/>
            <person name="Fronick C."/>
            <person name="Fuerstenberg S.I."/>
            <person name="Fulton L."/>
            <person name="Gaulin E."/>
            <person name="Govers F."/>
            <person name="Hughes L."/>
            <person name="Humphray S."/>
            <person name="Jiang R.H."/>
            <person name="Judelson H."/>
            <person name="Kamoun S."/>
            <person name="Kyung K."/>
            <person name="Meijer H."/>
            <person name="Minx P."/>
            <person name="Morris P."/>
            <person name="Nelson J."/>
            <person name="Phuntumart V."/>
            <person name="Qutob D."/>
            <person name="Rehmany A."/>
            <person name="Rougon-Cardoso A."/>
            <person name="Ryden P."/>
            <person name="Torto-Alalibo T."/>
            <person name="Studholme D."/>
            <person name="Wang Y."/>
            <person name="Win J."/>
            <person name="Wood J."/>
            <person name="Clifton S.W."/>
            <person name="Rogers J."/>
            <person name="Van den Ackerveken G."/>
            <person name="Jones J.D."/>
            <person name="McDowell J.M."/>
            <person name="Beynon J."/>
            <person name="Tyler B.M."/>
        </authorList>
    </citation>
    <scope>NUCLEOTIDE SEQUENCE [LARGE SCALE GENOMIC DNA]</scope>
    <source>
        <strain evidence="8">Emoy2</strain>
    </source>
</reference>
<accession>M4B3N9</accession>
<dbReference type="InterPro" id="IPR001487">
    <property type="entry name" value="Bromodomain"/>
</dbReference>
<dbReference type="EMBL" id="JH598179">
    <property type="status" value="NOT_ANNOTATED_CDS"/>
    <property type="molecule type" value="Genomic_DNA"/>
</dbReference>
<dbReference type="STRING" id="559515.M4B3N9"/>
<feature type="domain" description="Bromo" evidence="6">
    <location>
        <begin position="365"/>
        <end position="437"/>
    </location>
</feature>
<feature type="compositionally biased region" description="Low complexity" evidence="5">
    <location>
        <begin position="675"/>
        <end position="687"/>
    </location>
</feature>
<feature type="compositionally biased region" description="Polar residues" evidence="5">
    <location>
        <begin position="774"/>
        <end position="783"/>
    </location>
</feature>
<dbReference type="HOGENOM" id="CLU_015264_0_0_1"/>
<dbReference type="PROSITE" id="PS00633">
    <property type="entry name" value="BROMODOMAIN_1"/>
    <property type="match status" value="1"/>
</dbReference>
<evidence type="ECO:0000256" key="5">
    <source>
        <dbReference type="SAM" id="MobiDB-lite"/>
    </source>
</evidence>
<sequence>MVKEQAQKPVLATVKQELHGKAVEPPLPAAAKYQSNMPSTATAAVATVKTEQVEAEFLVDSSKTKESALGLPREVLQYAPLLVGKYYIRDKHAVWSGMWGMNEAAFGPSGITSVFEMRSQEDVAIPICSGTADVVHPAMATLALARSSQTSNAVACEVSPVYWGYETNAEVRSAMPFDGKYSGSFQIQAMKGKPQTVTEHDVEIRFVHDVGSPSQFVVFGSGENRFGQFTLHGCLAKETNELRLYKVYKPKDPVKRALPRRARTVRASIPAKREAKALSISAPGVAAIVASVDVTKSAIPSVTPAFIAPRKVSTPRLDYASPSLILGRSERKRSIPAHLREDNILEFDHAPMSMKKCLSVLKGLMSNPKSAPFMVPVDPVALGIPDYFHVIKDPMDLGTIRNNLEMGFYDSPTEFADHVRLVFQNAMLYNAAHSQVHIYANKLMDDFEKRYKGLNVKLSTKSKYPDLKLKKDRKVDAAFSSKKIRGGKGTKGNTKRRGHDTGLIMSLKEDIERLKATLEQLQPGVAKGGSCKLSKTVTRPFKMEDLTEEELNEPMSHLDKARLSSDIKLLPQDKINRVLQIIAEAVPENGIGRKRKRPAKKAKLAPAEKRLKSAEVAALNIQHRQEELRSQLAAIDSGGASVGHSTPGNAGDRRSDQDVTKDVHADTDGVKKGGDSSSGSSSSPSESSDSDSDSDSESDSDDGGAPLERSPPLASAPSLSQLDPSASVHAVDAAKKIRDEQLASSEPLRVENRGAWSMLAKKETPNGTPLCHSNGGNQSSSLWLSARSMEQIKQQKIQQKEKERTDELEVLKRRESEQRDKEKEREQAERRKQEKEQLAKLAEEKRLREERVRDAERVRLAQLAMEHEKLVRDDDVELHDATLSEDLDAFSSSSFL</sequence>
<feature type="compositionally biased region" description="Basic and acidic residues" evidence="5">
    <location>
        <begin position="651"/>
        <end position="674"/>
    </location>
</feature>
<feature type="compositionally biased region" description="Basic and acidic residues" evidence="5">
    <location>
        <begin position="732"/>
        <end position="741"/>
    </location>
</feature>
<evidence type="ECO:0000313" key="7">
    <source>
        <dbReference type="EnsemblProtists" id="HpaP800888"/>
    </source>
</evidence>
<evidence type="ECO:0000256" key="2">
    <source>
        <dbReference type="ARBA" id="ARBA00023117"/>
    </source>
</evidence>
<dbReference type="PROSITE" id="PS50014">
    <property type="entry name" value="BROMODOMAIN_2"/>
    <property type="match status" value="1"/>
</dbReference>
<dbReference type="Gene3D" id="1.20.1270.220">
    <property type="match status" value="1"/>
</dbReference>
<keyword evidence="1" id="KW-0805">Transcription regulation</keyword>
<evidence type="ECO:0000256" key="3">
    <source>
        <dbReference type="ARBA" id="ARBA00023163"/>
    </source>
</evidence>
<name>M4B3N9_HYAAE</name>
<feature type="compositionally biased region" description="Acidic residues" evidence="5">
    <location>
        <begin position="688"/>
        <end position="702"/>
    </location>
</feature>
<feature type="compositionally biased region" description="Low complexity" evidence="5">
    <location>
        <begin position="703"/>
        <end position="727"/>
    </location>
</feature>
<keyword evidence="3" id="KW-0804">Transcription</keyword>
<dbReference type="PANTHER" id="PTHR45926">
    <property type="entry name" value="OSJNBA0053K19.4 PROTEIN"/>
    <property type="match status" value="1"/>
</dbReference>
<dbReference type="Pfam" id="PF00439">
    <property type="entry name" value="Bromodomain"/>
    <property type="match status" value="1"/>
</dbReference>
<organism evidence="7 8">
    <name type="scientific">Hyaloperonospora arabidopsidis (strain Emoy2)</name>
    <name type="common">Downy mildew agent</name>
    <name type="synonym">Peronospora arabidopsidis</name>
    <dbReference type="NCBI Taxonomy" id="559515"/>
    <lineage>
        <taxon>Eukaryota</taxon>
        <taxon>Sar</taxon>
        <taxon>Stramenopiles</taxon>
        <taxon>Oomycota</taxon>
        <taxon>Peronosporomycetes</taxon>
        <taxon>Peronosporales</taxon>
        <taxon>Peronosporaceae</taxon>
        <taxon>Hyaloperonospora</taxon>
    </lineage>
</organism>
<dbReference type="eggNOG" id="KOG1474">
    <property type="taxonomic scope" value="Eukaryota"/>
</dbReference>
<dbReference type="Gene3D" id="1.20.920.10">
    <property type="entry name" value="Bromodomain-like"/>
    <property type="match status" value="1"/>
</dbReference>
<dbReference type="Pfam" id="PF17035">
    <property type="entry name" value="BET"/>
    <property type="match status" value="1"/>
</dbReference>
<evidence type="ECO:0000313" key="8">
    <source>
        <dbReference type="Proteomes" id="UP000011713"/>
    </source>
</evidence>
<evidence type="ECO:0000259" key="6">
    <source>
        <dbReference type="PROSITE" id="PS50014"/>
    </source>
</evidence>
<feature type="region of interest" description="Disordered" evidence="5">
    <location>
        <begin position="637"/>
        <end position="840"/>
    </location>
</feature>
<dbReference type="PRINTS" id="PR00503">
    <property type="entry name" value="BROMODOMAIN"/>
</dbReference>
<dbReference type="AlphaFoldDB" id="M4B3N9"/>
<proteinExistence type="predicted"/>
<dbReference type="SMART" id="SM00297">
    <property type="entry name" value="BROMO"/>
    <property type="match status" value="1"/>
</dbReference>
<dbReference type="Proteomes" id="UP000011713">
    <property type="component" value="Unassembled WGS sequence"/>
</dbReference>
<reference evidence="7" key="2">
    <citation type="submission" date="2015-06" db="UniProtKB">
        <authorList>
            <consortium name="EnsemblProtists"/>
        </authorList>
    </citation>
    <scope>IDENTIFICATION</scope>
    <source>
        <strain evidence="7">Emoy2</strain>
    </source>
</reference>
<dbReference type="InterPro" id="IPR018359">
    <property type="entry name" value="Bromodomain_CS"/>
</dbReference>
<dbReference type="InParanoid" id="M4B3N9"/>
<protein>
    <recommendedName>
        <fullName evidence="6">Bromo domain-containing protein</fullName>
    </recommendedName>
</protein>
<dbReference type="InterPro" id="IPR027353">
    <property type="entry name" value="NET_dom"/>
</dbReference>
<dbReference type="VEuPathDB" id="FungiDB:HpaG800888"/>
<dbReference type="InterPro" id="IPR036427">
    <property type="entry name" value="Bromodomain-like_sf"/>
</dbReference>
<dbReference type="SUPFAM" id="SSF47370">
    <property type="entry name" value="Bromodomain"/>
    <property type="match status" value="1"/>
</dbReference>
<evidence type="ECO:0000256" key="1">
    <source>
        <dbReference type="ARBA" id="ARBA00023015"/>
    </source>
</evidence>
<dbReference type="InterPro" id="IPR038336">
    <property type="entry name" value="NET_sf"/>
</dbReference>
<evidence type="ECO:0000256" key="4">
    <source>
        <dbReference type="PROSITE-ProRule" id="PRU00035"/>
    </source>
</evidence>
<keyword evidence="2 4" id="KW-0103">Bromodomain</keyword>
<dbReference type="EnsemblProtists" id="HpaT800888">
    <property type="protein sequence ID" value="HpaP800888"/>
    <property type="gene ID" value="HpaG800888"/>
</dbReference>
<dbReference type="OMA" id="RNAVETM"/>
<keyword evidence="8" id="KW-1185">Reference proteome</keyword>